<accession>A0A498J4X2</accession>
<evidence type="ECO:0000313" key="3">
    <source>
        <dbReference type="EMBL" id="RXH90246.1"/>
    </source>
</evidence>
<reference evidence="3 4" key="1">
    <citation type="submission" date="2018-10" db="EMBL/GenBank/DDBJ databases">
        <title>A high-quality apple genome assembly.</title>
        <authorList>
            <person name="Hu J."/>
        </authorList>
    </citation>
    <scope>NUCLEOTIDE SEQUENCE [LARGE SCALE GENOMIC DNA]</scope>
    <source>
        <strain evidence="4">cv. HFTH1</strain>
        <tissue evidence="3">Young leaf</tissue>
    </source>
</reference>
<dbReference type="AlphaFoldDB" id="A0A498J4X2"/>
<dbReference type="GO" id="GO:0080043">
    <property type="term" value="F:quercetin 3-O-glucosyltransferase activity"/>
    <property type="evidence" value="ECO:0007669"/>
    <property type="project" value="TreeGrafter"/>
</dbReference>
<evidence type="ECO:0000256" key="2">
    <source>
        <dbReference type="SAM" id="MobiDB-lite"/>
    </source>
</evidence>
<dbReference type="PANTHER" id="PTHR11926:SF1516">
    <property type="entry name" value="GLYCOSYLTRANSFERASE"/>
    <property type="match status" value="1"/>
</dbReference>
<keyword evidence="4" id="KW-1185">Reference proteome</keyword>
<protein>
    <submittedName>
        <fullName evidence="3">Uncharacterized protein</fullName>
    </submittedName>
</protein>
<organism evidence="3 4">
    <name type="scientific">Malus domestica</name>
    <name type="common">Apple</name>
    <name type="synonym">Pyrus malus</name>
    <dbReference type="NCBI Taxonomy" id="3750"/>
    <lineage>
        <taxon>Eukaryota</taxon>
        <taxon>Viridiplantae</taxon>
        <taxon>Streptophyta</taxon>
        <taxon>Embryophyta</taxon>
        <taxon>Tracheophyta</taxon>
        <taxon>Spermatophyta</taxon>
        <taxon>Magnoliopsida</taxon>
        <taxon>eudicotyledons</taxon>
        <taxon>Gunneridae</taxon>
        <taxon>Pentapetalae</taxon>
        <taxon>rosids</taxon>
        <taxon>fabids</taxon>
        <taxon>Rosales</taxon>
        <taxon>Rosaceae</taxon>
        <taxon>Amygdaloideae</taxon>
        <taxon>Maleae</taxon>
        <taxon>Malus</taxon>
    </lineage>
</organism>
<feature type="region of interest" description="Disordered" evidence="2">
    <location>
        <begin position="64"/>
        <end position="88"/>
    </location>
</feature>
<feature type="region of interest" description="Disordered" evidence="2">
    <location>
        <begin position="95"/>
        <end position="114"/>
    </location>
</feature>
<evidence type="ECO:0000256" key="1">
    <source>
        <dbReference type="ARBA" id="ARBA00009995"/>
    </source>
</evidence>
<dbReference type="Gene3D" id="3.40.50.2000">
    <property type="entry name" value="Glycogen Phosphorylase B"/>
    <property type="match status" value="2"/>
</dbReference>
<dbReference type="EMBL" id="RDQH01000335">
    <property type="protein sequence ID" value="RXH90246.1"/>
    <property type="molecule type" value="Genomic_DNA"/>
</dbReference>
<gene>
    <name evidence="3" type="ORF">DVH24_032603</name>
</gene>
<evidence type="ECO:0000313" key="4">
    <source>
        <dbReference type="Proteomes" id="UP000290289"/>
    </source>
</evidence>
<name>A0A498J4X2_MALDO</name>
<dbReference type="SUPFAM" id="SSF53756">
    <property type="entry name" value="UDP-Glycosyltransferase/glycogen phosphorylase"/>
    <property type="match status" value="1"/>
</dbReference>
<comment type="similarity">
    <text evidence="1">Belongs to the UDP-glycosyltransferase family.</text>
</comment>
<sequence>MEISNDVKRDEVERLVTELMDGEKGKKMKNKVMVWKKLAKEATGPHGSSSKNLDMLVNQVLLRKTRRHPMGDPLGSSRVSSQKQYREGVVEAQSEQYRATMKSSPGCGGAQVGM</sequence>
<dbReference type="Proteomes" id="UP000290289">
    <property type="component" value="Chromosome 9"/>
</dbReference>
<proteinExistence type="inferred from homology"/>
<comment type="caution">
    <text evidence="3">The sequence shown here is derived from an EMBL/GenBank/DDBJ whole genome shotgun (WGS) entry which is preliminary data.</text>
</comment>
<dbReference type="GO" id="GO:0080044">
    <property type="term" value="F:quercetin 7-O-glucosyltransferase activity"/>
    <property type="evidence" value="ECO:0007669"/>
    <property type="project" value="TreeGrafter"/>
</dbReference>
<dbReference type="PANTHER" id="PTHR11926">
    <property type="entry name" value="GLUCOSYL/GLUCURONOSYL TRANSFERASES"/>
    <property type="match status" value="1"/>
</dbReference>